<feature type="transmembrane region" description="Helical" evidence="1">
    <location>
        <begin position="477"/>
        <end position="494"/>
    </location>
</feature>
<keyword evidence="1" id="KW-0812">Transmembrane</keyword>
<feature type="transmembrane region" description="Helical" evidence="1">
    <location>
        <begin position="601"/>
        <end position="630"/>
    </location>
</feature>
<feature type="transmembrane region" description="Helical" evidence="1">
    <location>
        <begin position="332"/>
        <end position="350"/>
    </location>
</feature>
<feature type="transmembrane region" description="Helical" evidence="1">
    <location>
        <begin position="556"/>
        <end position="580"/>
    </location>
</feature>
<keyword evidence="1" id="KW-0472">Membrane</keyword>
<feature type="transmembrane region" description="Helical" evidence="1">
    <location>
        <begin position="420"/>
        <end position="442"/>
    </location>
</feature>
<evidence type="ECO:0000256" key="1">
    <source>
        <dbReference type="SAM" id="Phobius"/>
    </source>
</evidence>
<protein>
    <submittedName>
        <fullName evidence="2">Uncharacterized protein</fullName>
    </submittedName>
</protein>
<dbReference type="OrthoDB" id="3199331at2"/>
<feature type="transmembrane region" description="Helical" evidence="1">
    <location>
        <begin position="503"/>
        <end position="520"/>
    </location>
</feature>
<keyword evidence="1" id="KW-1133">Transmembrane helix</keyword>
<proteinExistence type="predicted"/>
<feature type="transmembrane region" description="Helical" evidence="1">
    <location>
        <begin position="454"/>
        <end position="471"/>
    </location>
</feature>
<dbReference type="RefSeq" id="WP_128752286.1">
    <property type="nucleotide sequence ID" value="NZ_CP035282.1"/>
</dbReference>
<evidence type="ECO:0000313" key="2">
    <source>
        <dbReference type="EMBL" id="QAT61227.1"/>
    </source>
</evidence>
<name>A0A410QB97_9FIRM</name>
<keyword evidence="3" id="KW-1185">Reference proteome</keyword>
<dbReference type="KEGG" id="spoa:EQM13_06315"/>
<gene>
    <name evidence="2" type="ORF">EQM13_06315</name>
</gene>
<evidence type="ECO:0000313" key="3">
    <source>
        <dbReference type="Proteomes" id="UP000287969"/>
    </source>
</evidence>
<feature type="transmembrane region" description="Helical" evidence="1">
    <location>
        <begin position="381"/>
        <end position="400"/>
    </location>
</feature>
<reference evidence="3" key="1">
    <citation type="submission" date="2019-01" db="EMBL/GenBank/DDBJ databases">
        <title>Draft genomes of a novel of Sporanaerobacter strains.</title>
        <authorList>
            <person name="Ma S."/>
        </authorList>
    </citation>
    <scope>NUCLEOTIDE SEQUENCE [LARGE SCALE GENOMIC DNA]</scope>
    <source>
        <strain evidence="3">NJN-17</strain>
    </source>
</reference>
<sequence>MKKTLILIFLILTVINSCGYSQGYEKTIFIVVDQMPMEAGEKIMGENYAGGLINTKTVTPYNPVSFSLSVATGRKVGIDESNFKGLHKNRDGSIKVMGYDRIVKSLNDKYSNFVSEVDFFGEKLKNQGIGYIGNGPSSLIACDKKGNIESGETYINYDLDWLVDKTNNILKKENILIMDYDIYEENDGIEILKSYLNEYKDLNVILVSRNVADNMKGMLNKWLSLIIYKSEGGENGILTSLSTKREGIVTLLDIFPHVLSIYGLESKTAIGKSFNISPVEKQPMAAVKKVFDNTMGQLWSTYFFHGIIYYTFCYFAYFIVKRRYDKYKNAALYFDFIAVIIFVSFLLGFFNMQGYPIVYILLVLMISYPISYFFRQRKMNTAFFFSTVTYLFMVLGIIFFPEVIYNSFVGFNNIVFGFRYYGFNNGAMGVLLACSIISYFSVKNMIKDKLYKNILLILYFSLNIIALSSRVGANTGGFLASIILFLIMIYEEIFERNLTWKSILGLFIVGFLIMFINVYLDLHSFDRSHAGDLLYRIEFLGSKELWDMVKLKLKELIWFTITPPWCIVAVSQVLSVRSLFKDNIQINRIKDIRPDVYKEYLIFMVIGAISLLINDTGIISSIFMVGYFLISLMDADIRSYDL</sequence>
<organism evidence="2 3">
    <name type="scientific">Acidilutibacter cellobiosedens</name>
    <dbReference type="NCBI Taxonomy" id="2507161"/>
    <lineage>
        <taxon>Bacteria</taxon>
        <taxon>Bacillati</taxon>
        <taxon>Bacillota</taxon>
        <taxon>Tissierellia</taxon>
        <taxon>Tissierellales</taxon>
        <taxon>Acidilutibacteraceae</taxon>
        <taxon>Acidilutibacter</taxon>
    </lineage>
</organism>
<feature type="transmembrane region" description="Helical" evidence="1">
    <location>
        <begin position="356"/>
        <end position="374"/>
    </location>
</feature>
<dbReference type="EMBL" id="CP035282">
    <property type="protein sequence ID" value="QAT61227.1"/>
    <property type="molecule type" value="Genomic_DNA"/>
</dbReference>
<feature type="transmembrane region" description="Helical" evidence="1">
    <location>
        <begin position="302"/>
        <end position="320"/>
    </location>
</feature>
<dbReference type="AlphaFoldDB" id="A0A410QB97"/>
<accession>A0A410QB97</accession>
<dbReference type="Proteomes" id="UP000287969">
    <property type="component" value="Chromosome"/>
</dbReference>